<dbReference type="AlphaFoldDB" id="A0AAW6C880"/>
<proteinExistence type="predicted"/>
<dbReference type="InterPro" id="IPR005094">
    <property type="entry name" value="Endonuclease_MobA/VirD2"/>
</dbReference>
<comment type="caution">
    <text evidence="4">The sequence shown here is derived from an EMBL/GenBank/DDBJ whole genome shotgun (WGS) entry which is preliminary data.</text>
</comment>
<feature type="domain" description="MobA/VirD2-like nuclease" evidence="3">
    <location>
        <begin position="27"/>
        <end position="161"/>
    </location>
</feature>
<evidence type="ECO:0000256" key="2">
    <source>
        <dbReference type="SAM" id="MobiDB-lite"/>
    </source>
</evidence>
<organism evidence="4 5">
    <name type="scientific">Flavonifractor plautii</name>
    <name type="common">Fusobacterium plautii</name>
    <dbReference type="NCBI Taxonomy" id="292800"/>
    <lineage>
        <taxon>Bacteria</taxon>
        <taxon>Bacillati</taxon>
        <taxon>Bacillota</taxon>
        <taxon>Clostridia</taxon>
        <taxon>Eubacteriales</taxon>
        <taxon>Oscillospiraceae</taxon>
        <taxon>Flavonifractor</taxon>
    </lineage>
</organism>
<dbReference type="RefSeq" id="WP_256264085.1">
    <property type="nucleotide sequence ID" value="NZ_JAQLWN010000017.1"/>
</dbReference>
<gene>
    <name evidence="4" type="ORF">PND83_13240</name>
</gene>
<keyword evidence="1" id="KW-0175">Coiled coil</keyword>
<dbReference type="Proteomes" id="UP001211006">
    <property type="component" value="Unassembled WGS sequence"/>
</dbReference>
<accession>A0AAW6C880</accession>
<sequence length="466" mass="53255">MATTRIISMHVNQGKTIADCLTDRIDYSKNPDKTQGGELISAYQCDPKTADAEFLYSKRQYQTVTGREQRHDVIAYQVRQSFKPGEITPEDANRVGYEFAERFLKGRHAFFVATHTDKKHIHNHIIWNSTTLDCKHKFRDFLGSGRAVARLSDAICTEHRLSVIADPKRGKNHYGKWLGNKAKPSHRELLCGLIDAALLQKPDGFDALLKLLRDAGCEVRRRGNTLSLRHPDKKGFVRLSSIDGYTEGDLRAVLAGEKEHTPRKKRTQATRKKNTLLIDIEAKLQAGKGGGYERWAKVFNVKQMAQTYNYLREHGLLDYGELEEKASAATEQFHALSAQIKAAETRMAEIAVLKTHIANYAKTRDVYAGYRKAGYSKKYLAEHESDILLHKAAKNAFDELGVKKLPTVKSLQEEYAKLLAEKKAAYAEYRRSRDEMRELLLHKQNVDRMLGKNEREEEKKKEHDRQ</sequence>
<feature type="coiled-coil region" evidence="1">
    <location>
        <begin position="319"/>
        <end position="346"/>
    </location>
</feature>
<name>A0AAW6C880_FLAPL</name>
<evidence type="ECO:0000313" key="5">
    <source>
        <dbReference type="Proteomes" id="UP001211006"/>
    </source>
</evidence>
<dbReference type="EMBL" id="JAQLWO010000014">
    <property type="protein sequence ID" value="MDB7906948.1"/>
    <property type="molecule type" value="Genomic_DNA"/>
</dbReference>
<reference evidence="4" key="1">
    <citation type="submission" date="2023-01" db="EMBL/GenBank/DDBJ databases">
        <title>Human gut microbiome strain richness.</title>
        <authorList>
            <person name="Chen-Liaw A."/>
        </authorList>
    </citation>
    <scope>NUCLEOTIDE SEQUENCE</scope>
    <source>
        <strain evidence="4">2225st1_A6_2225SCRN_200828</strain>
    </source>
</reference>
<feature type="region of interest" description="Disordered" evidence="2">
    <location>
        <begin position="443"/>
        <end position="466"/>
    </location>
</feature>
<evidence type="ECO:0000313" key="4">
    <source>
        <dbReference type="EMBL" id="MDB7906948.1"/>
    </source>
</evidence>
<evidence type="ECO:0000259" key="3">
    <source>
        <dbReference type="Pfam" id="PF03432"/>
    </source>
</evidence>
<dbReference type="Pfam" id="PF03432">
    <property type="entry name" value="Relaxase"/>
    <property type="match status" value="1"/>
</dbReference>
<evidence type="ECO:0000256" key="1">
    <source>
        <dbReference type="SAM" id="Coils"/>
    </source>
</evidence>
<protein>
    <submittedName>
        <fullName evidence="4">Relaxase/mobilization nuclease domain-containing protein</fullName>
    </submittedName>
</protein>